<protein>
    <submittedName>
        <fullName evidence="1">Uncharacterized protein</fullName>
    </submittedName>
</protein>
<name>A0A2K1X902_POPTR</name>
<dbReference type="InParanoid" id="A0A2K1X902"/>
<dbReference type="AlphaFoldDB" id="A0A2K1X902"/>
<sequence length="72" mass="8078">MVMQRKVVAFASRETSFYSKGLLLVRGRLVGLIYMISCKLFVLKIENINHVSELPEFGLLVQDIPALPANAQ</sequence>
<evidence type="ECO:0000313" key="1">
    <source>
        <dbReference type="EMBL" id="PNS97249.1"/>
    </source>
</evidence>
<proteinExistence type="predicted"/>
<evidence type="ECO:0000313" key="2">
    <source>
        <dbReference type="Proteomes" id="UP000006729"/>
    </source>
</evidence>
<organism evidence="1 2">
    <name type="scientific">Populus trichocarpa</name>
    <name type="common">Western balsam poplar</name>
    <name type="synonym">Populus balsamifera subsp. trichocarpa</name>
    <dbReference type="NCBI Taxonomy" id="3694"/>
    <lineage>
        <taxon>Eukaryota</taxon>
        <taxon>Viridiplantae</taxon>
        <taxon>Streptophyta</taxon>
        <taxon>Embryophyta</taxon>
        <taxon>Tracheophyta</taxon>
        <taxon>Spermatophyta</taxon>
        <taxon>Magnoliopsida</taxon>
        <taxon>eudicotyledons</taxon>
        <taxon>Gunneridae</taxon>
        <taxon>Pentapetalae</taxon>
        <taxon>rosids</taxon>
        <taxon>fabids</taxon>
        <taxon>Malpighiales</taxon>
        <taxon>Salicaceae</taxon>
        <taxon>Saliceae</taxon>
        <taxon>Populus</taxon>
    </lineage>
</organism>
<keyword evidence="2" id="KW-1185">Reference proteome</keyword>
<reference evidence="1 2" key="1">
    <citation type="journal article" date="2006" name="Science">
        <title>The genome of black cottonwood, Populus trichocarpa (Torr. &amp; Gray).</title>
        <authorList>
            <person name="Tuskan G.A."/>
            <person name="Difazio S."/>
            <person name="Jansson S."/>
            <person name="Bohlmann J."/>
            <person name="Grigoriev I."/>
            <person name="Hellsten U."/>
            <person name="Putnam N."/>
            <person name="Ralph S."/>
            <person name="Rombauts S."/>
            <person name="Salamov A."/>
            <person name="Schein J."/>
            <person name="Sterck L."/>
            <person name="Aerts A."/>
            <person name="Bhalerao R.R."/>
            <person name="Bhalerao R.P."/>
            <person name="Blaudez D."/>
            <person name="Boerjan W."/>
            <person name="Brun A."/>
            <person name="Brunner A."/>
            <person name="Busov V."/>
            <person name="Campbell M."/>
            <person name="Carlson J."/>
            <person name="Chalot M."/>
            <person name="Chapman J."/>
            <person name="Chen G.L."/>
            <person name="Cooper D."/>
            <person name="Coutinho P.M."/>
            <person name="Couturier J."/>
            <person name="Covert S."/>
            <person name="Cronk Q."/>
            <person name="Cunningham R."/>
            <person name="Davis J."/>
            <person name="Degroeve S."/>
            <person name="Dejardin A."/>
            <person name="Depamphilis C."/>
            <person name="Detter J."/>
            <person name="Dirks B."/>
            <person name="Dubchak I."/>
            <person name="Duplessis S."/>
            <person name="Ehlting J."/>
            <person name="Ellis B."/>
            <person name="Gendler K."/>
            <person name="Goodstein D."/>
            <person name="Gribskov M."/>
            <person name="Grimwood J."/>
            <person name="Groover A."/>
            <person name="Gunter L."/>
            <person name="Hamberger B."/>
            <person name="Heinze B."/>
            <person name="Helariutta Y."/>
            <person name="Henrissat B."/>
            <person name="Holligan D."/>
            <person name="Holt R."/>
            <person name="Huang W."/>
            <person name="Islam-Faridi N."/>
            <person name="Jones S."/>
            <person name="Jones-Rhoades M."/>
            <person name="Jorgensen R."/>
            <person name="Joshi C."/>
            <person name="Kangasjarvi J."/>
            <person name="Karlsson J."/>
            <person name="Kelleher C."/>
            <person name="Kirkpatrick R."/>
            <person name="Kirst M."/>
            <person name="Kohler A."/>
            <person name="Kalluri U."/>
            <person name="Larimer F."/>
            <person name="Leebens-Mack J."/>
            <person name="Leple J.C."/>
            <person name="Locascio P."/>
            <person name="Lou Y."/>
            <person name="Lucas S."/>
            <person name="Martin F."/>
            <person name="Montanini B."/>
            <person name="Napoli C."/>
            <person name="Nelson D.R."/>
            <person name="Nelson C."/>
            <person name="Nieminen K."/>
            <person name="Nilsson O."/>
            <person name="Pereda V."/>
            <person name="Peter G."/>
            <person name="Philippe R."/>
            <person name="Pilate G."/>
            <person name="Poliakov A."/>
            <person name="Razumovskaya J."/>
            <person name="Richardson P."/>
            <person name="Rinaldi C."/>
            <person name="Ritland K."/>
            <person name="Rouze P."/>
            <person name="Ryaboy D."/>
            <person name="Schmutz J."/>
            <person name="Schrader J."/>
            <person name="Segerman B."/>
            <person name="Shin H."/>
            <person name="Siddiqui A."/>
            <person name="Sterky F."/>
            <person name="Terry A."/>
            <person name="Tsai C.J."/>
            <person name="Uberbacher E."/>
            <person name="Unneberg P."/>
            <person name="Vahala J."/>
            <person name="Wall K."/>
            <person name="Wessler S."/>
            <person name="Yang G."/>
            <person name="Yin T."/>
            <person name="Douglas C."/>
            <person name="Marra M."/>
            <person name="Sandberg G."/>
            <person name="Van de Peer Y."/>
            <person name="Rokhsar D."/>
        </authorList>
    </citation>
    <scope>NUCLEOTIDE SEQUENCE [LARGE SCALE GENOMIC DNA]</scope>
    <source>
        <strain evidence="2">cv. Nisqually</strain>
    </source>
</reference>
<gene>
    <name evidence="1" type="ORF">POPTR_016G010700</name>
</gene>
<dbReference type="EMBL" id="CM009305">
    <property type="protein sequence ID" value="PNS97249.1"/>
    <property type="molecule type" value="Genomic_DNA"/>
</dbReference>
<dbReference type="Proteomes" id="UP000006729">
    <property type="component" value="Chromosome 16"/>
</dbReference>
<accession>A0A2K1X902</accession>